<proteinExistence type="predicted"/>
<accession>A0A397FL36</accession>
<dbReference type="AlphaFoldDB" id="A0A397FL36"/>
<dbReference type="EMBL" id="QUTE01007327">
    <property type="protein sequence ID" value="RHZ29728.1"/>
    <property type="molecule type" value="Genomic_DNA"/>
</dbReference>
<reference evidence="2 3" key="1">
    <citation type="submission" date="2018-08" db="EMBL/GenBank/DDBJ databases">
        <title>Aphanomyces genome sequencing and annotation.</title>
        <authorList>
            <person name="Minardi D."/>
            <person name="Oidtmann B."/>
            <person name="Van Der Giezen M."/>
            <person name="Studholme D.J."/>
        </authorList>
    </citation>
    <scope>NUCLEOTIDE SEQUENCE [LARGE SCALE GENOMIC DNA]</scope>
    <source>
        <strain evidence="2 3">197901</strain>
    </source>
</reference>
<dbReference type="Proteomes" id="UP000266196">
    <property type="component" value="Unassembled WGS sequence"/>
</dbReference>
<comment type="caution">
    <text evidence="2">The sequence shown here is derived from an EMBL/GenBank/DDBJ whole genome shotgun (WGS) entry which is preliminary data.</text>
</comment>
<sequence>MGSTALRNESSGKTSTSTRLEPEEVAVVAAIFQLCGCSQIRLMIFYERGQAATASPLEVAHEAYRKLTILIRTCTEVDMVEYAVAPL</sequence>
<organism evidence="2 3">
    <name type="scientific">Aphanomyces astaci</name>
    <name type="common">Crayfish plague agent</name>
    <dbReference type="NCBI Taxonomy" id="112090"/>
    <lineage>
        <taxon>Eukaryota</taxon>
        <taxon>Sar</taxon>
        <taxon>Stramenopiles</taxon>
        <taxon>Oomycota</taxon>
        <taxon>Saprolegniomycetes</taxon>
        <taxon>Saprolegniales</taxon>
        <taxon>Verrucalvaceae</taxon>
        <taxon>Aphanomyces</taxon>
    </lineage>
</organism>
<name>A0A397FL36_APHAT</name>
<evidence type="ECO:0000313" key="2">
    <source>
        <dbReference type="EMBL" id="RHZ29728.1"/>
    </source>
</evidence>
<dbReference type="VEuPathDB" id="FungiDB:H257_09191"/>
<feature type="region of interest" description="Disordered" evidence="1">
    <location>
        <begin position="1"/>
        <end position="20"/>
    </location>
</feature>
<protein>
    <submittedName>
        <fullName evidence="2">Uncharacterized protein</fullName>
    </submittedName>
</protein>
<feature type="compositionally biased region" description="Polar residues" evidence="1">
    <location>
        <begin position="1"/>
        <end position="19"/>
    </location>
</feature>
<evidence type="ECO:0000256" key="1">
    <source>
        <dbReference type="SAM" id="MobiDB-lite"/>
    </source>
</evidence>
<gene>
    <name evidence="2" type="ORF">DYB31_011393</name>
</gene>
<evidence type="ECO:0000313" key="3">
    <source>
        <dbReference type="Proteomes" id="UP000266196"/>
    </source>
</evidence>